<dbReference type="GO" id="GO:0006360">
    <property type="term" value="P:transcription by RNA polymerase I"/>
    <property type="evidence" value="ECO:0007669"/>
    <property type="project" value="InterPro"/>
</dbReference>
<feature type="region of interest" description="Disordered" evidence="1">
    <location>
        <begin position="1"/>
        <end position="38"/>
    </location>
</feature>
<dbReference type="EMBL" id="LASV01000035">
    <property type="protein sequence ID" value="KKA25128.1"/>
    <property type="molecule type" value="Genomic_DNA"/>
</dbReference>
<dbReference type="STRING" id="1408163.A0A0F4Z5J2"/>
<dbReference type="Proteomes" id="UP000053958">
    <property type="component" value="Unassembled WGS sequence"/>
</dbReference>
<dbReference type="OrthoDB" id="2565191at2759"/>
<dbReference type="GeneID" id="25312887"/>
<evidence type="ECO:0000313" key="3">
    <source>
        <dbReference type="Proteomes" id="UP000053958"/>
    </source>
</evidence>
<feature type="compositionally biased region" description="Polar residues" evidence="1">
    <location>
        <begin position="1"/>
        <end position="13"/>
    </location>
</feature>
<dbReference type="RefSeq" id="XP_013331740.1">
    <property type="nucleotide sequence ID" value="XM_013476286.1"/>
</dbReference>
<dbReference type="PANTHER" id="PTHR28054:SF1">
    <property type="entry name" value="RNA POLYMERASE I-SPECIFIC TRANSCRIPTION INITIATION FACTOR RRN10"/>
    <property type="match status" value="1"/>
</dbReference>
<dbReference type="InterPro" id="IPR022793">
    <property type="entry name" value="Rrn10"/>
</dbReference>
<sequence>MSHGRSLSQSQNAFLKPPSDNRKDRTVTASKSKQKRQANVYDAVAGRISVGGFRAQTRFSSRYRDNASSSTVAVRPEEVLFRRQSAPVRYEENDFYFANEKIPPDCPLPSSDLLQAIHAYSADFYENAITDGGADNFRSMDETALIAMGILLEEMAKESLGETGDMVLVEGEEIEGSDGEASVASLGKSGRKRSNASVHASSAEELRSIRRMRKRRRKTPRPESSAPETEADAEA</sequence>
<evidence type="ECO:0000256" key="1">
    <source>
        <dbReference type="SAM" id="MobiDB-lite"/>
    </source>
</evidence>
<protein>
    <submittedName>
        <fullName evidence="2">Uncharacterized protein</fullName>
    </submittedName>
</protein>
<evidence type="ECO:0000313" key="2">
    <source>
        <dbReference type="EMBL" id="KKA25128.1"/>
    </source>
</evidence>
<feature type="region of interest" description="Disordered" evidence="1">
    <location>
        <begin position="171"/>
        <end position="235"/>
    </location>
</feature>
<dbReference type="PANTHER" id="PTHR28054">
    <property type="entry name" value="RNA POLYMERASE I-SPECIFIC TRANSCRIPTION INITIATION FACTOR RRN10"/>
    <property type="match status" value="1"/>
</dbReference>
<accession>A0A0F4Z5J2</accession>
<comment type="caution">
    <text evidence="2">The sequence shown here is derived from an EMBL/GenBank/DDBJ whole genome shotgun (WGS) entry which is preliminary data.</text>
</comment>
<keyword evidence="3" id="KW-1185">Reference proteome</keyword>
<gene>
    <name evidence="2" type="ORF">T310_0833</name>
</gene>
<reference evidence="2 3" key="1">
    <citation type="submission" date="2015-04" db="EMBL/GenBank/DDBJ databases">
        <authorList>
            <person name="Heijne W.H."/>
            <person name="Fedorova N.D."/>
            <person name="Nierman W.C."/>
            <person name="Vollebregt A.W."/>
            <person name="Zhao Z."/>
            <person name="Wu L."/>
            <person name="Kumar M."/>
            <person name="Stam H."/>
            <person name="van den Berg M.A."/>
            <person name="Pel H.J."/>
        </authorList>
    </citation>
    <scope>NUCLEOTIDE SEQUENCE [LARGE SCALE GENOMIC DNA]</scope>
    <source>
        <strain evidence="2 3">CBS 393.64</strain>
    </source>
</reference>
<dbReference type="AlphaFoldDB" id="A0A0F4Z5J2"/>
<organism evidence="2 3">
    <name type="scientific">Rasamsonia emersonii (strain ATCC 16479 / CBS 393.64 / IMI 116815)</name>
    <dbReference type="NCBI Taxonomy" id="1408163"/>
    <lineage>
        <taxon>Eukaryota</taxon>
        <taxon>Fungi</taxon>
        <taxon>Dikarya</taxon>
        <taxon>Ascomycota</taxon>
        <taxon>Pezizomycotina</taxon>
        <taxon>Eurotiomycetes</taxon>
        <taxon>Eurotiomycetidae</taxon>
        <taxon>Eurotiales</taxon>
        <taxon>Trichocomaceae</taxon>
        <taxon>Rasamsonia</taxon>
    </lineage>
</organism>
<proteinExistence type="predicted"/>
<feature type="compositionally biased region" description="Basic residues" evidence="1">
    <location>
        <begin position="209"/>
        <end position="219"/>
    </location>
</feature>
<name>A0A0F4Z5J2_RASE3</name>